<accession>A0A5C6C3Y8</accession>
<dbReference type="PROSITE" id="PS51257">
    <property type="entry name" value="PROKAR_LIPOPROTEIN"/>
    <property type="match status" value="1"/>
</dbReference>
<keyword evidence="2" id="KW-1185">Reference proteome</keyword>
<dbReference type="Proteomes" id="UP000319908">
    <property type="component" value="Unassembled WGS sequence"/>
</dbReference>
<dbReference type="RefSeq" id="WP_146405776.1">
    <property type="nucleotide sequence ID" value="NZ_SJPU01000001.1"/>
</dbReference>
<evidence type="ECO:0000313" key="1">
    <source>
        <dbReference type="EMBL" id="TWU18802.1"/>
    </source>
</evidence>
<sequence>MDLKLIKTMIVASLCTFTAGCSGSGENAVNEPKEVKTIEEQMQEHETRAEEEAAQLKEQAQYN</sequence>
<comment type="caution">
    <text evidence="1">The sequence shown here is derived from an EMBL/GenBank/DDBJ whole genome shotgun (WGS) entry which is preliminary data.</text>
</comment>
<protein>
    <submittedName>
        <fullName evidence="1">Uncharacterized protein</fullName>
    </submittedName>
</protein>
<dbReference type="EMBL" id="SJPU01000001">
    <property type="protein sequence ID" value="TWU18802.1"/>
    <property type="molecule type" value="Genomic_DNA"/>
</dbReference>
<reference evidence="1 2" key="1">
    <citation type="journal article" date="2020" name="Antonie Van Leeuwenhoek">
        <title>Rhodopirellula heiligendammensis sp. nov., Rhodopirellula pilleata sp. nov., and Rhodopirellula solitaria sp. nov. isolated from natural or artificial marine surfaces in Northern Germany and California, USA, and emended description of the genus Rhodopirellula.</title>
        <authorList>
            <person name="Kallscheuer N."/>
            <person name="Wiegand S."/>
            <person name="Jogler M."/>
            <person name="Boedeker C."/>
            <person name="Peeters S.H."/>
            <person name="Rast P."/>
            <person name="Heuer A."/>
            <person name="Jetten M.S.M."/>
            <person name="Rohde M."/>
            <person name="Jogler C."/>
        </authorList>
    </citation>
    <scope>NUCLEOTIDE SEQUENCE [LARGE SCALE GENOMIC DNA]</scope>
    <source>
        <strain evidence="1 2">Poly21</strain>
    </source>
</reference>
<organism evidence="1 2">
    <name type="scientific">Allorhodopirellula heiligendammensis</name>
    <dbReference type="NCBI Taxonomy" id="2714739"/>
    <lineage>
        <taxon>Bacteria</taxon>
        <taxon>Pseudomonadati</taxon>
        <taxon>Planctomycetota</taxon>
        <taxon>Planctomycetia</taxon>
        <taxon>Pirellulales</taxon>
        <taxon>Pirellulaceae</taxon>
        <taxon>Allorhodopirellula</taxon>
    </lineage>
</organism>
<proteinExistence type="predicted"/>
<gene>
    <name evidence="1" type="ORF">Poly21_09680</name>
</gene>
<name>A0A5C6C3Y8_9BACT</name>
<evidence type="ECO:0000313" key="2">
    <source>
        <dbReference type="Proteomes" id="UP000319908"/>
    </source>
</evidence>
<dbReference type="AlphaFoldDB" id="A0A5C6C3Y8"/>